<proteinExistence type="predicted"/>
<keyword evidence="2" id="KW-0472">Membrane</keyword>
<dbReference type="GeneID" id="119746379"/>
<feature type="region of interest" description="Disordered" evidence="1">
    <location>
        <begin position="174"/>
        <end position="215"/>
    </location>
</feature>
<keyword evidence="2" id="KW-0812">Transmembrane</keyword>
<reference evidence="4" key="1">
    <citation type="submission" date="2022-11" db="UniProtKB">
        <authorList>
            <consortium name="EnsemblMetazoa"/>
        </authorList>
    </citation>
    <scope>IDENTIFICATION</scope>
</reference>
<evidence type="ECO:0008006" key="6">
    <source>
        <dbReference type="Google" id="ProtNLM"/>
    </source>
</evidence>
<feature type="compositionally biased region" description="Basic residues" evidence="1">
    <location>
        <begin position="178"/>
        <end position="189"/>
    </location>
</feature>
<name>A0A914BTZ3_PATMI</name>
<evidence type="ECO:0000313" key="5">
    <source>
        <dbReference type="Proteomes" id="UP000887568"/>
    </source>
</evidence>
<dbReference type="OMA" id="FNLDDMR"/>
<dbReference type="RefSeq" id="XP_038079222.1">
    <property type="nucleotide sequence ID" value="XM_038223294.1"/>
</dbReference>
<evidence type="ECO:0000313" key="4">
    <source>
        <dbReference type="EnsemblMetazoa" id="XP_038079222.1"/>
    </source>
</evidence>
<sequence>MTTIMALIRTSYFHLGELLILLTALVFQTSKCTIEVTVGQVESYSALLHWNLDVPANTTIKGFSVEVKTDTKVMDNDIIDKNNATSRYLFNLDDMRYYNACVVTLVESGGVAESGCVTFTTPIGTSTYLAIVSGVFLVLCLIVFGILDFVVSSKRKDHMAHVEEELLDQGWKTFQRNSKTKQKGKKRQAPGKPRPDSSASIPDAIPREAPVDAAV</sequence>
<dbReference type="EnsemblMetazoa" id="XM_038223294.1">
    <property type="protein sequence ID" value="XP_038079222.1"/>
    <property type="gene ID" value="LOC119746379"/>
</dbReference>
<dbReference type="AlphaFoldDB" id="A0A914BTZ3"/>
<dbReference type="InterPro" id="IPR036116">
    <property type="entry name" value="FN3_sf"/>
</dbReference>
<dbReference type="SUPFAM" id="SSF49265">
    <property type="entry name" value="Fibronectin type III"/>
    <property type="match status" value="1"/>
</dbReference>
<evidence type="ECO:0000256" key="2">
    <source>
        <dbReference type="SAM" id="Phobius"/>
    </source>
</evidence>
<feature type="transmembrane region" description="Helical" evidence="2">
    <location>
        <begin position="128"/>
        <end position="151"/>
    </location>
</feature>
<evidence type="ECO:0000256" key="3">
    <source>
        <dbReference type="SAM" id="SignalP"/>
    </source>
</evidence>
<protein>
    <recommendedName>
        <fullName evidence="6">Fibronectin type-III domain-containing protein</fullName>
    </recommendedName>
</protein>
<feature type="signal peptide" evidence="3">
    <location>
        <begin position="1"/>
        <end position="32"/>
    </location>
</feature>
<accession>A0A914BTZ3</accession>
<dbReference type="OrthoDB" id="10452398at2759"/>
<evidence type="ECO:0000256" key="1">
    <source>
        <dbReference type="SAM" id="MobiDB-lite"/>
    </source>
</evidence>
<keyword evidence="3" id="KW-0732">Signal</keyword>
<dbReference type="Proteomes" id="UP000887568">
    <property type="component" value="Unplaced"/>
</dbReference>
<feature type="compositionally biased region" description="Basic and acidic residues" evidence="1">
    <location>
        <begin position="205"/>
        <end position="215"/>
    </location>
</feature>
<keyword evidence="2" id="KW-1133">Transmembrane helix</keyword>
<keyword evidence="5" id="KW-1185">Reference proteome</keyword>
<organism evidence="4 5">
    <name type="scientific">Patiria miniata</name>
    <name type="common">Bat star</name>
    <name type="synonym">Asterina miniata</name>
    <dbReference type="NCBI Taxonomy" id="46514"/>
    <lineage>
        <taxon>Eukaryota</taxon>
        <taxon>Metazoa</taxon>
        <taxon>Echinodermata</taxon>
        <taxon>Eleutherozoa</taxon>
        <taxon>Asterozoa</taxon>
        <taxon>Asteroidea</taxon>
        <taxon>Valvatacea</taxon>
        <taxon>Valvatida</taxon>
        <taxon>Asterinidae</taxon>
        <taxon>Patiria</taxon>
    </lineage>
</organism>
<feature type="chain" id="PRO_5036976197" description="Fibronectin type-III domain-containing protein" evidence="3">
    <location>
        <begin position="33"/>
        <end position="215"/>
    </location>
</feature>